<feature type="coiled-coil region" evidence="3">
    <location>
        <begin position="325"/>
        <end position="352"/>
    </location>
</feature>
<dbReference type="GO" id="GO:0009338">
    <property type="term" value="C:exodeoxyribonuclease V complex"/>
    <property type="evidence" value="ECO:0007669"/>
    <property type="project" value="TreeGrafter"/>
</dbReference>
<keyword evidence="2" id="KW-0067">ATP-binding</keyword>
<dbReference type="InterPro" id="IPR027417">
    <property type="entry name" value="P-loop_NTPase"/>
</dbReference>
<evidence type="ECO:0000256" key="2">
    <source>
        <dbReference type="ARBA" id="ARBA00022840"/>
    </source>
</evidence>
<dbReference type="Pfam" id="PF13604">
    <property type="entry name" value="AAA_30"/>
    <property type="match status" value="1"/>
</dbReference>
<dbReference type="CDD" id="cd18809">
    <property type="entry name" value="SF1_C_RecD"/>
    <property type="match status" value="1"/>
</dbReference>
<evidence type="ECO:0000256" key="1">
    <source>
        <dbReference type="ARBA" id="ARBA00022741"/>
    </source>
</evidence>
<name>A0A0Q3IBV3_9HYPH</name>
<dbReference type="PANTHER" id="PTHR43788:SF6">
    <property type="entry name" value="DNA HELICASE B"/>
    <property type="match status" value="1"/>
</dbReference>
<dbReference type="PANTHER" id="PTHR43788">
    <property type="entry name" value="DNA2/NAM7 HELICASE FAMILY MEMBER"/>
    <property type="match status" value="1"/>
</dbReference>
<keyword evidence="6" id="KW-1185">Reference proteome</keyword>
<dbReference type="SUPFAM" id="SSF52540">
    <property type="entry name" value="P-loop containing nucleoside triphosphate hydrolases"/>
    <property type="match status" value="2"/>
</dbReference>
<dbReference type="GO" id="GO:0005524">
    <property type="term" value="F:ATP binding"/>
    <property type="evidence" value="ECO:0007669"/>
    <property type="project" value="UniProtKB-KW"/>
</dbReference>
<keyword evidence="1" id="KW-0547">Nucleotide-binding</keyword>
<keyword evidence="3" id="KW-0175">Coiled coil</keyword>
<dbReference type="InterPro" id="IPR050534">
    <property type="entry name" value="Coronavir_polyprotein_1ab"/>
</dbReference>
<comment type="caution">
    <text evidence="5">The sequence shown here is derived from an EMBL/GenBank/DDBJ whole genome shotgun (WGS) entry which is preliminary data.</text>
</comment>
<dbReference type="AlphaFoldDB" id="A0A0Q3IBV3"/>
<accession>A0A0Q3IBV3</accession>
<dbReference type="InterPro" id="IPR027785">
    <property type="entry name" value="UvrD-like_helicase_C"/>
</dbReference>
<evidence type="ECO:0000313" key="5">
    <source>
        <dbReference type="EMBL" id="KQK32360.1"/>
    </source>
</evidence>
<dbReference type="Pfam" id="PF13538">
    <property type="entry name" value="UvrD_C_2"/>
    <property type="match status" value="1"/>
</dbReference>
<dbReference type="Gene3D" id="2.30.30.940">
    <property type="match status" value="1"/>
</dbReference>
<protein>
    <recommendedName>
        <fullName evidence="4">AAA+ ATPase domain-containing protein</fullName>
    </recommendedName>
</protein>
<dbReference type="EMBL" id="LMAR01000001">
    <property type="protein sequence ID" value="KQK32360.1"/>
    <property type="molecule type" value="Genomic_DNA"/>
</dbReference>
<feature type="domain" description="AAA+ ATPase" evidence="4">
    <location>
        <begin position="266"/>
        <end position="431"/>
    </location>
</feature>
<organism evidence="5 6">
    <name type="scientific">Bosea thiooxidans</name>
    <dbReference type="NCBI Taxonomy" id="53254"/>
    <lineage>
        <taxon>Bacteria</taxon>
        <taxon>Pseudomonadati</taxon>
        <taxon>Pseudomonadota</taxon>
        <taxon>Alphaproteobacteria</taxon>
        <taxon>Hyphomicrobiales</taxon>
        <taxon>Boseaceae</taxon>
        <taxon>Bosea</taxon>
    </lineage>
</organism>
<dbReference type="GO" id="GO:0006310">
    <property type="term" value="P:DNA recombination"/>
    <property type="evidence" value="ECO:0007669"/>
    <property type="project" value="TreeGrafter"/>
</dbReference>
<dbReference type="GO" id="GO:0017116">
    <property type="term" value="F:single-stranded DNA helicase activity"/>
    <property type="evidence" value="ECO:0007669"/>
    <property type="project" value="TreeGrafter"/>
</dbReference>
<gene>
    <name evidence="5" type="ORF">ARD30_00840</name>
</gene>
<reference evidence="5 6" key="1">
    <citation type="submission" date="2015-10" db="EMBL/GenBank/DDBJ databases">
        <title>Draft genome of Bosea thiooxidans.</title>
        <authorList>
            <person name="Wang X."/>
        </authorList>
    </citation>
    <scope>NUCLEOTIDE SEQUENCE [LARGE SCALE GENOMIC DNA]</scope>
    <source>
        <strain evidence="5 6">CGMCC 9174</strain>
    </source>
</reference>
<dbReference type="Gene3D" id="3.40.50.300">
    <property type="entry name" value="P-loop containing nucleotide triphosphate hydrolases"/>
    <property type="match status" value="2"/>
</dbReference>
<dbReference type="SMART" id="SM00382">
    <property type="entry name" value="AAA"/>
    <property type="match status" value="1"/>
</dbReference>
<dbReference type="InterPro" id="IPR003593">
    <property type="entry name" value="AAA+_ATPase"/>
</dbReference>
<proteinExistence type="predicted"/>
<evidence type="ECO:0000313" key="6">
    <source>
        <dbReference type="Proteomes" id="UP000051562"/>
    </source>
</evidence>
<dbReference type="CDD" id="cd17933">
    <property type="entry name" value="DEXSc_RecD-like"/>
    <property type="match status" value="1"/>
</dbReference>
<evidence type="ECO:0000259" key="4">
    <source>
        <dbReference type="SMART" id="SM00382"/>
    </source>
</evidence>
<dbReference type="RefSeq" id="WP_055726305.1">
    <property type="nucleotide sequence ID" value="NZ_LMAR01000001.1"/>
</dbReference>
<evidence type="ECO:0000256" key="3">
    <source>
        <dbReference type="SAM" id="Coils"/>
    </source>
</evidence>
<dbReference type="Proteomes" id="UP000051562">
    <property type="component" value="Unassembled WGS sequence"/>
</dbReference>
<sequence>MSRTLVRDYVASQVQGIGPERARRLGEAFGDSLPSVLSDESKVPAIAAALDRDRPLLALRLAAMAVSAWKEAAGEAATIAWLSERGVDGLAFARRLCRILGDDAATRLSANPYCLVPLLPWSKVDRLGLAVLREEGVPDPRRDLRRLVGSIDAVAKAGISRGDTAISLSDLPGEVARLLGAREADAIVGEAIAAGLRNGALVDADGTLRFPGCATMEEDVVAKLAVIQRLAEPLPRSVLKDLQKGSLIDFAGLHPEQAAAVFKVLANPVSCLLGGAGVGKTHTTRAVCRAWEATGGSTLLAALSGKAALRLSRASGRLARTLARLLGELDERRRLEDELQDAEAERAGRIRTKLAALASIDDRTLIVIDEASMVDLSTLYRLLRHVPDRARILFVGDPAQLPPISFGLVYHRLVGDEGITARLRVVHRQTEASGIPAVAAAIRDRRWPGLPEYAGAVDGVSFVESPLDGIPDVVGKVAADLGGFEDGELIVVTATNEGPAGVGPLNRMFQRSRQQAGRLPVIKGHLGEWFSPGDPCIHLRNDYKLGLFNGSMGRVVEVVEAERVVVAEIDGRTFRFLSGDLERRPPAGMGALIDLALAYAVTCHKCQGSQAARVIVPVYRSMVLDPSWLYTAVTRGERQVVVVGERSALATALERPWASDRRRVGFHWVGTPPSASRVAVA</sequence>